<dbReference type="GO" id="GO:0043709">
    <property type="term" value="P:cell adhesion involved in single-species biofilm formation"/>
    <property type="evidence" value="ECO:0007669"/>
    <property type="project" value="TreeGrafter"/>
</dbReference>
<feature type="transmembrane region" description="Helical" evidence="3">
    <location>
        <begin position="12"/>
        <end position="31"/>
    </location>
</feature>
<protein>
    <recommendedName>
        <fullName evidence="1">diguanylate cyclase</fullName>
        <ecNumber evidence="1">2.7.7.65</ecNumber>
    </recommendedName>
</protein>
<name>A0A853IN64_9BURK</name>
<dbReference type="CDD" id="cd01949">
    <property type="entry name" value="GGDEF"/>
    <property type="match status" value="1"/>
</dbReference>
<dbReference type="GO" id="GO:1902201">
    <property type="term" value="P:negative regulation of bacterial-type flagellum-dependent cell motility"/>
    <property type="evidence" value="ECO:0007669"/>
    <property type="project" value="TreeGrafter"/>
</dbReference>
<dbReference type="Pfam" id="PF00990">
    <property type="entry name" value="GGDEF"/>
    <property type="match status" value="1"/>
</dbReference>
<dbReference type="InterPro" id="IPR043128">
    <property type="entry name" value="Rev_trsase/Diguanyl_cyclase"/>
</dbReference>
<dbReference type="EC" id="2.7.7.65" evidence="1"/>
<keyword evidence="3" id="KW-0812">Transmembrane</keyword>
<dbReference type="Pfam" id="PF05230">
    <property type="entry name" value="MASE2"/>
    <property type="match status" value="1"/>
</dbReference>
<feature type="transmembrane region" description="Helical" evidence="3">
    <location>
        <begin position="111"/>
        <end position="130"/>
    </location>
</feature>
<dbReference type="InterPro" id="IPR007894">
    <property type="entry name" value="MASE2"/>
</dbReference>
<comment type="caution">
    <text evidence="5">The sequence shown here is derived from an EMBL/GenBank/DDBJ whole genome shotgun (WGS) entry which is preliminary data.</text>
</comment>
<gene>
    <name evidence="5" type="ORF">H0I39_10440</name>
</gene>
<accession>A0A853IN64</accession>
<proteinExistence type="predicted"/>
<dbReference type="RefSeq" id="WP_180550432.1">
    <property type="nucleotide sequence ID" value="NZ_JACCKX010000001.1"/>
</dbReference>
<keyword evidence="3" id="KW-0472">Membrane</keyword>
<dbReference type="InterPro" id="IPR000160">
    <property type="entry name" value="GGDEF_dom"/>
</dbReference>
<dbReference type="Proteomes" id="UP000589716">
    <property type="component" value="Unassembled WGS sequence"/>
</dbReference>
<keyword evidence="6" id="KW-1185">Reference proteome</keyword>
<dbReference type="InterPro" id="IPR050469">
    <property type="entry name" value="Diguanylate_Cyclase"/>
</dbReference>
<comment type="catalytic activity">
    <reaction evidence="2">
        <text>2 GTP = 3',3'-c-di-GMP + 2 diphosphate</text>
        <dbReference type="Rhea" id="RHEA:24898"/>
        <dbReference type="ChEBI" id="CHEBI:33019"/>
        <dbReference type="ChEBI" id="CHEBI:37565"/>
        <dbReference type="ChEBI" id="CHEBI:58805"/>
        <dbReference type="EC" id="2.7.7.65"/>
    </reaction>
</comment>
<dbReference type="PANTHER" id="PTHR45138:SF9">
    <property type="entry name" value="DIGUANYLATE CYCLASE DGCM-RELATED"/>
    <property type="match status" value="1"/>
</dbReference>
<dbReference type="SMART" id="SM00267">
    <property type="entry name" value="GGDEF"/>
    <property type="match status" value="1"/>
</dbReference>
<feature type="transmembrane region" description="Helical" evidence="3">
    <location>
        <begin position="37"/>
        <end position="59"/>
    </location>
</feature>
<dbReference type="PROSITE" id="PS50887">
    <property type="entry name" value="GGDEF"/>
    <property type="match status" value="1"/>
</dbReference>
<dbReference type="AlphaFoldDB" id="A0A853IN64"/>
<dbReference type="GO" id="GO:0005886">
    <property type="term" value="C:plasma membrane"/>
    <property type="evidence" value="ECO:0007669"/>
    <property type="project" value="TreeGrafter"/>
</dbReference>
<feature type="transmembrane region" description="Helical" evidence="3">
    <location>
        <begin position="71"/>
        <end position="99"/>
    </location>
</feature>
<evidence type="ECO:0000259" key="4">
    <source>
        <dbReference type="PROSITE" id="PS50887"/>
    </source>
</evidence>
<reference evidence="5 6" key="1">
    <citation type="submission" date="2020-07" db="EMBL/GenBank/DDBJ databases">
        <authorList>
            <person name="Maaloum M."/>
        </authorList>
    </citation>
    <scope>NUCLEOTIDE SEQUENCE [LARGE SCALE GENOMIC DNA]</scope>
    <source>
        <strain evidence="5 6">GCS-AN-3</strain>
    </source>
</reference>
<evidence type="ECO:0000313" key="5">
    <source>
        <dbReference type="EMBL" id="NZA02063.1"/>
    </source>
</evidence>
<sequence length="413" mass="45155">MASNKHLYRRLYPHRIVGLGFAALAVGTVLWQHAAPAAHWGVVVAMLAWPHLAFGLARAAANPFRVERRNLIVDTVLVGVSLPLMSFSLLPSVILVLVALFDRVNLGVRRLARDALIGVVASAAVATLLLRPGLALESPLPVVLACLPLLAVHMLSVSLGMNRYVQIVVRQNRELETAHRTDQQTSLFTRAHWMTLAEEALADVRAGKTSAAVFVIDLDRFKQINDTHGHLVGDSVITAASLAIRQSLRQEDAAGRYGGDEFTVLCRGTTPAEAEGLAQRLHERIAAIRVRQVPDLVVGSSIGVAMASPDHADMQDWLHSADEALYRSSGRAGAGFRSTGPFPARRERRPGLCRFDFKTLANVIPAKAGSQVRRARRLDSGFRRNDEIHVVLICRWHYQRGTASSFSAPRRSA</sequence>
<organism evidence="5 6">
    <name type="scientific">Ottowia beijingensis</name>
    <dbReference type="NCBI Taxonomy" id="1207057"/>
    <lineage>
        <taxon>Bacteria</taxon>
        <taxon>Pseudomonadati</taxon>
        <taxon>Pseudomonadota</taxon>
        <taxon>Betaproteobacteria</taxon>
        <taxon>Burkholderiales</taxon>
        <taxon>Comamonadaceae</taxon>
        <taxon>Ottowia</taxon>
    </lineage>
</organism>
<evidence type="ECO:0000313" key="6">
    <source>
        <dbReference type="Proteomes" id="UP000589716"/>
    </source>
</evidence>
<dbReference type="EMBL" id="JACCKX010000001">
    <property type="protein sequence ID" value="NZA02063.1"/>
    <property type="molecule type" value="Genomic_DNA"/>
</dbReference>
<evidence type="ECO:0000256" key="3">
    <source>
        <dbReference type="SAM" id="Phobius"/>
    </source>
</evidence>
<keyword evidence="3" id="KW-1133">Transmembrane helix</keyword>
<dbReference type="NCBIfam" id="TIGR00254">
    <property type="entry name" value="GGDEF"/>
    <property type="match status" value="1"/>
</dbReference>
<dbReference type="GO" id="GO:0052621">
    <property type="term" value="F:diguanylate cyclase activity"/>
    <property type="evidence" value="ECO:0007669"/>
    <property type="project" value="UniProtKB-EC"/>
</dbReference>
<dbReference type="InterPro" id="IPR029787">
    <property type="entry name" value="Nucleotide_cyclase"/>
</dbReference>
<dbReference type="PANTHER" id="PTHR45138">
    <property type="entry name" value="REGULATORY COMPONENTS OF SENSORY TRANSDUCTION SYSTEM"/>
    <property type="match status" value="1"/>
</dbReference>
<evidence type="ECO:0000256" key="2">
    <source>
        <dbReference type="ARBA" id="ARBA00034247"/>
    </source>
</evidence>
<feature type="domain" description="GGDEF" evidence="4">
    <location>
        <begin position="209"/>
        <end position="339"/>
    </location>
</feature>
<dbReference type="Gene3D" id="3.30.70.270">
    <property type="match status" value="1"/>
</dbReference>
<feature type="transmembrane region" description="Helical" evidence="3">
    <location>
        <begin position="142"/>
        <end position="161"/>
    </location>
</feature>
<evidence type="ECO:0000256" key="1">
    <source>
        <dbReference type="ARBA" id="ARBA00012528"/>
    </source>
</evidence>
<dbReference type="SUPFAM" id="SSF55073">
    <property type="entry name" value="Nucleotide cyclase"/>
    <property type="match status" value="1"/>
</dbReference>